<organism evidence="7 8">
    <name type="scientific">Paralvinella palmiformis</name>
    <dbReference type="NCBI Taxonomy" id="53620"/>
    <lineage>
        <taxon>Eukaryota</taxon>
        <taxon>Metazoa</taxon>
        <taxon>Spiralia</taxon>
        <taxon>Lophotrochozoa</taxon>
        <taxon>Annelida</taxon>
        <taxon>Polychaeta</taxon>
        <taxon>Sedentaria</taxon>
        <taxon>Canalipalpata</taxon>
        <taxon>Terebellida</taxon>
        <taxon>Terebelliformia</taxon>
        <taxon>Alvinellidae</taxon>
        <taxon>Paralvinella</taxon>
    </lineage>
</organism>
<gene>
    <name evidence="7" type="ORF">LSH36_455g05011</name>
</gene>
<name>A0AAD9JAM6_9ANNE</name>
<dbReference type="InterPro" id="IPR013083">
    <property type="entry name" value="Znf_RING/FYVE/PHD"/>
</dbReference>
<feature type="compositionally biased region" description="Low complexity" evidence="5">
    <location>
        <begin position="378"/>
        <end position="388"/>
    </location>
</feature>
<dbReference type="EMBL" id="JAODUP010000456">
    <property type="protein sequence ID" value="KAK2149324.1"/>
    <property type="molecule type" value="Genomic_DNA"/>
</dbReference>
<dbReference type="Gene3D" id="3.30.40.10">
    <property type="entry name" value="Zinc/RING finger domain, C3HC4 (zinc finger)"/>
    <property type="match status" value="1"/>
</dbReference>
<feature type="compositionally biased region" description="Polar residues" evidence="5">
    <location>
        <begin position="523"/>
        <end position="532"/>
    </location>
</feature>
<dbReference type="PANTHER" id="PTHR22791">
    <property type="entry name" value="RING-TYPE DOMAIN-CONTAINING PROTEIN"/>
    <property type="match status" value="1"/>
</dbReference>
<feature type="compositionally biased region" description="Polar residues" evidence="5">
    <location>
        <begin position="477"/>
        <end position="486"/>
    </location>
</feature>
<feature type="compositionally biased region" description="Basic and acidic residues" evidence="5">
    <location>
        <begin position="158"/>
        <end position="167"/>
    </location>
</feature>
<evidence type="ECO:0000256" key="3">
    <source>
        <dbReference type="ARBA" id="ARBA00022833"/>
    </source>
</evidence>
<dbReference type="InterPro" id="IPR011042">
    <property type="entry name" value="6-blade_b-propeller_TolB-like"/>
</dbReference>
<dbReference type="InterPro" id="IPR017907">
    <property type="entry name" value="Znf_RING_CS"/>
</dbReference>
<dbReference type="AlphaFoldDB" id="A0AAD9JAM6"/>
<dbReference type="GO" id="GO:0008270">
    <property type="term" value="F:zinc ion binding"/>
    <property type="evidence" value="ECO:0007669"/>
    <property type="project" value="UniProtKB-KW"/>
</dbReference>
<feature type="region of interest" description="Disordered" evidence="5">
    <location>
        <begin position="137"/>
        <end position="167"/>
    </location>
</feature>
<keyword evidence="3" id="KW-0862">Zinc</keyword>
<dbReference type="Gene3D" id="2.120.10.30">
    <property type="entry name" value="TolB, C-terminal domain"/>
    <property type="match status" value="1"/>
</dbReference>
<reference evidence="7" key="1">
    <citation type="journal article" date="2023" name="Mol. Biol. Evol.">
        <title>Third-Generation Sequencing Reveals the Adaptive Role of the Epigenome in Three Deep-Sea Polychaetes.</title>
        <authorList>
            <person name="Perez M."/>
            <person name="Aroh O."/>
            <person name="Sun Y."/>
            <person name="Lan Y."/>
            <person name="Juniper S.K."/>
            <person name="Young C.R."/>
            <person name="Angers B."/>
            <person name="Qian P.Y."/>
        </authorList>
    </citation>
    <scope>NUCLEOTIDE SEQUENCE</scope>
    <source>
        <strain evidence="7">P08H-3</strain>
    </source>
</reference>
<keyword evidence="1" id="KW-0479">Metal-binding</keyword>
<accession>A0AAD9JAM6</accession>
<comment type="caution">
    <text evidence="7">The sequence shown here is derived from an EMBL/GenBank/DDBJ whole genome shotgun (WGS) entry which is preliminary data.</text>
</comment>
<evidence type="ECO:0000259" key="6">
    <source>
        <dbReference type="PROSITE" id="PS50089"/>
    </source>
</evidence>
<evidence type="ECO:0000256" key="4">
    <source>
        <dbReference type="PROSITE-ProRule" id="PRU00175"/>
    </source>
</evidence>
<evidence type="ECO:0000313" key="7">
    <source>
        <dbReference type="EMBL" id="KAK2149324.1"/>
    </source>
</evidence>
<evidence type="ECO:0000256" key="2">
    <source>
        <dbReference type="ARBA" id="ARBA00022771"/>
    </source>
</evidence>
<dbReference type="PROSITE" id="PS00518">
    <property type="entry name" value="ZF_RING_1"/>
    <property type="match status" value="1"/>
</dbReference>
<keyword evidence="2 4" id="KW-0863">Zinc-finger</keyword>
<evidence type="ECO:0000256" key="1">
    <source>
        <dbReference type="ARBA" id="ARBA00022723"/>
    </source>
</evidence>
<dbReference type="SUPFAM" id="SSF57850">
    <property type="entry name" value="RING/U-box"/>
    <property type="match status" value="1"/>
</dbReference>
<feature type="domain" description="RING-type" evidence="6">
    <location>
        <begin position="18"/>
        <end position="75"/>
    </location>
</feature>
<dbReference type="SUPFAM" id="SSF75011">
    <property type="entry name" value="3-carboxy-cis,cis-mucoante lactonizing enzyme"/>
    <property type="match status" value="1"/>
</dbReference>
<dbReference type="GO" id="GO:0016567">
    <property type="term" value="P:protein ubiquitination"/>
    <property type="evidence" value="ECO:0007669"/>
    <property type="project" value="TreeGrafter"/>
</dbReference>
<feature type="compositionally biased region" description="Polar residues" evidence="5">
    <location>
        <begin position="445"/>
        <end position="464"/>
    </location>
</feature>
<dbReference type="GO" id="GO:0061630">
    <property type="term" value="F:ubiquitin protein ligase activity"/>
    <property type="evidence" value="ECO:0007669"/>
    <property type="project" value="TreeGrafter"/>
</dbReference>
<dbReference type="PANTHER" id="PTHR22791:SF6">
    <property type="entry name" value="RING-TYPE DOMAIN-CONTAINING PROTEIN"/>
    <property type="match status" value="1"/>
</dbReference>
<evidence type="ECO:0000256" key="5">
    <source>
        <dbReference type="SAM" id="MobiDB-lite"/>
    </source>
</evidence>
<dbReference type="PROSITE" id="PS50089">
    <property type="entry name" value="ZF_RING_2"/>
    <property type="match status" value="1"/>
</dbReference>
<dbReference type="Proteomes" id="UP001208570">
    <property type="component" value="Unassembled WGS sequence"/>
</dbReference>
<evidence type="ECO:0000313" key="8">
    <source>
        <dbReference type="Proteomes" id="UP001208570"/>
    </source>
</evidence>
<proteinExistence type="predicted"/>
<dbReference type="InterPro" id="IPR001841">
    <property type="entry name" value="Znf_RING"/>
</dbReference>
<sequence length="847" mass="92992">MMENKDLSSWINDEILSCNICYLQYTADNKPKLLSCSHTFCQTCIGDFIREQANRGTHPPPPPPKSTTVSCPVCRRETRLMGGVATLPNNYTVMSLMDMVQRAERITTKDAADCTTNSTTLMGSSKDHNNIIPVSEESTEKATTTSGVSVRQLASSRVGKDGRVRSQDNMDIGSSPCQACLHHGVQYYPDAETPTYCEHGHQLRPPSLNPDYDQLTYTTDASYVYGSYSEDQHLAAGYIHDGSHDVAYVGDPVVAYPEGGDQMAYVQPGMTADGAAVYGESGLSEEFVRHVTLDNADMTSYSHNQLGHVHTSQRYGMPLQVSTTPYQTGMPEVHGISSVHYHTPMVSQTAALGHTVSMMPNVNEHDNNVSLYPSILSTSQTTTATPAPRSHSPPPAYSEIDQHPQPAPQAGPATPQEHRKQTRGGTKLAAGKGDSVTNKKKSAQKPATKTSQNTVQQTKGNPSPQRVEEQRHVRNTAVKSEGTSTPVRDHNGVNKDRKTNGSHENKRLSGSPATRRVAPLPPTTASVKSSGTDPDYPGFESQAEDDQATETSRGPITPPRRLPGEPQGLPFKCVKRFACHSETIKQSGGFQKPTRVSVSKLGEYMVITDTEEMTVQTFTYNGEYVYKFKALGVQGACMWAKEKLAVATHHGVDVCTIGGYKEVEIPVGCCINTVPYRYGFIAVRTKTLLFFNNNAHQTRELLKKKHKASPFKKYTSFEQIKDVAVSTTKDIAVLESSGDVYVIDEDGLVKYAIQSENESCGRIIDPYSVVFDRWSNIFVTDLASRKVLRFSPNGKFSRFVLNFNLGEVGKNRDALEPYGISANCEADHLVVIISGKNTAEVRIYKLY</sequence>
<dbReference type="SMART" id="SM00184">
    <property type="entry name" value="RING"/>
    <property type="match status" value="1"/>
</dbReference>
<feature type="region of interest" description="Disordered" evidence="5">
    <location>
        <begin position="378"/>
        <end position="567"/>
    </location>
</feature>
<dbReference type="InterPro" id="IPR051435">
    <property type="entry name" value="RING_finger_E3_ubiq-ligases"/>
</dbReference>
<protein>
    <recommendedName>
        <fullName evidence="6">RING-type domain-containing protein</fullName>
    </recommendedName>
</protein>
<dbReference type="Pfam" id="PF14634">
    <property type="entry name" value="zf-RING_5"/>
    <property type="match status" value="1"/>
</dbReference>
<keyword evidence="8" id="KW-1185">Reference proteome</keyword>
<feature type="compositionally biased region" description="Basic and acidic residues" evidence="5">
    <location>
        <begin position="487"/>
        <end position="507"/>
    </location>
</feature>